<dbReference type="InterPro" id="IPR029055">
    <property type="entry name" value="Ntn_hydrolases_N"/>
</dbReference>
<dbReference type="PROSITE" id="PS00854">
    <property type="entry name" value="PROTEASOME_BETA_1"/>
    <property type="match status" value="1"/>
</dbReference>
<feature type="compositionally biased region" description="Polar residues" evidence="7">
    <location>
        <begin position="311"/>
        <end position="326"/>
    </location>
</feature>
<dbReference type="GO" id="GO:0005737">
    <property type="term" value="C:cytoplasm"/>
    <property type="evidence" value="ECO:0007669"/>
    <property type="project" value="TreeGrafter"/>
</dbReference>
<dbReference type="SUPFAM" id="SSF56235">
    <property type="entry name" value="N-terminal nucleophile aminohydrolases (Ntn hydrolases)"/>
    <property type="match status" value="1"/>
</dbReference>
<dbReference type="InterPro" id="IPR001353">
    <property type="entry name" value="Proteasome_sua/b"/>
</dbReference>
<dbReference type="Pfam" id="PF04484">
    <property type="entry name" value="QWRF"/>
    <property type="match status" value="1"/>
</dbReference>
<dbReference type="InterPro" id="IPR016295">
    <property type="entry name" value="Proteasome_beta4"/>
</dbReference>
<dbReference type="InterPro" id="IPR023333">
    <property type="entry name" value="Proteasome_suB-type"/>
</dbReference>
<evidence type="ECO:0000256" key="7">
    <source>
        <dbReference type="SAM" id="MobiDB-lite"/>
    </source>
</evidence>
<feature type="compositionally biased region" description="Polar residues" evidence="7">
    <location>
        <begin position="270"/>
        <end position="279"/>
    </location>
</feature>
<keyword evidence="5" id="KW-0539">Nucleus</keyword>
<evidence type="ECO:0000256" key="2">
    <source>
        <dbReference type="ARBA" id="ARBA00010016"/>
    </source>
</evidence>
<comment type="similarity">
    <text evidence="2">Belongs to the QWRF family.</text>
</comment>
<dbReference type="Gene3D" id="3.60.20.10">
    <property type="entry name" value="Glutamine Phosphoribosylpyrophosphate, subunit 1, domain 1"/>
    <property type="match status" value="1"/>
</dbReference>
<dbReference type="PANTHER" id="PTHR31807">
    <property type="entry name" value="AUGMIN FAMILY MEMBER"/>
    <property type="match status" value="1"/>
</dbReference>
<evidence type="ECO:0008006" key="10">
    <source>
        <dbReference type="Google" id="ProtNLM"/>
    </source>
</evidence>
<dbReference type="GO" id="GO:0051225">
    <property type="term" value="P:spindle assembly"/>
    <property type="evidence" value="ECO:0007669"/>
    <property type="project" value="TreeGrafter"/>
</dbReference>
<evidence type="ECO:0000256" key="3">
    <source>
        <dbReference type="ARBA" id="ARBA00022490"/>
    </source>
</evidence>
<evidence type="ECO:0000313" key="8">
    <source>
        <dbReference type="EnsemblPlants" id="AUR62002222-RA:cds"/>
    </source>
</evidence>
<evidence type="ECO:0000256" key="6">
    <source>
        <dbReference type="SAM" id="Coils"/>
    </source>
</evidence>
<dbReference type="OMA" id="QVERICY"/>
<evidence type="ECO:0000313" key="9">
    <source>
        <dbReference type="Proteomes" id="UP000596660"/>
    </source>
</evidence>
<keyword evidence="4" id="KW-0647">Proteasome</keyword>
<dbReference type="AlphaFoldDB" id="A0A803KT64"/>
<feature type="compositionally biased region" description="Low complexity" evidence="7">
    <location>
        <begin position="290"/>
        <end position="310"/>
    </location>
</feature>
<sequence length="696" mass="78476">MDPKNTSSLLVDDIQRTQYPYVTGTSVIGIKYKDGILIAADMGGSYGSTLRYKSVERLKGIGKHSLLGASGEISDFQELLHYLDDLILYDNMWDDGNSLGPKEVHNYLTRVMYNRRNKFNPLWNSLVLGGVKNGQKYLGTVNMIGVHYQDNHVATGFGNHLAVPILRDEWKEDLSFEDGVRLLEKCMRVLLYRDRSAVNKLQIAKITEEGGVTISPPYSLKTYWEYAAFKNPTAGAEGSWPATRVVYALLCHQLIICLHESLFLSDPDMETSTPMTPNSKARRPQSAGIPRSPRLSRSSSGASTASPSESHGTSPYRSTNRVSSVSLPEVRASRSATSSPRQSVHRSRSIIKTRSATKEEKDEESYNNIPISKVIGSPRRRLSLDSKDSKEDHNNANQSNLARLFRSNSHNTISKAVGRSLIKSPSAWALSPGRPLSAPPLAPESPKVKTVSGVLKYFNKQKKVSSAQEEEFHQYKIMHSRLLQWRFANAKAEAAMATVRRKAEERVFGVWLKLYKMRYAIAEKRMKVERLKQKVKFLEILCPQLELLNEWEKLEKKNCEAVGRVTRKLSAYSTKLPLVDGATADIVSVYDAMKLALEVIENIEDTIIDLQNQSEKASNMLRELVYTVNQNVECFQDLEKEIASVMSLEAHEKSLVVHLLQENKEPEESQRNCKQHLMRSFKNKETALIFSMLNVS</sequence>
<dbReference type="CDD" id="cd03760">
    <property type="entry name" value="proteasome_beta_type_4"/>
    <property type="match status" value="1"/>
</dbReference>
<feature type="region of interest" description="Disordered" evidence="7">
    <location>
        <begin position="269"/>
        <end position="407"/>
    </location>
</feature>
<dbReference type="EnsemblPlants" id="AUR62002222-RA">
    <property type="protein sequence ID" value="AUR62002222-RA:cds"/>
    <property type="gene ID" value="AUR62002222"/>
</dbReference>
<dbReference type="InterPro" id="IPR007573">
    <property type="entry name" value="QWRF"/>
</dbReference>
<evidence type="ECO:0000256" key="1">
    <source>
        <dbReference type="ARBA" id="ARBA00004123"/>
    </source>
</evidence>
<dbReference type="GO" id="GO:0005880">
    <property type="term" value="C:nuclear microtubule"/>
    <property type="evidence" value="ECO:0007669"/>
    <property type="project" value="TreeGrafter"/>
</dbReference>
<dbReference type="Pfam" id="PF00227">
    <property type="entry name" value="Proteasome"/>
    <property type="match status" value="1"/>
</dbReference>
<dbReference type="FunFam" id="3.60.20.10:FF:000014">
    <property type="entry name" value="Proteasome subunit beta type-7"/>
    <property type="match status" value="1"/>
</dbReference>
<dbReference type="PANTHER" id="PTHR31807:SF27">
    <property type="entry name" value="QWRF MOTIF-CONTAINING PROTEIN 7"/>
    <property type="match status" value="1"/>
</dbReference>
<reference evidence="8" key="1">
    <citation type="journal article" date="2017" name="Nature">
        <title>The genome of Chenopodium quinoa.</title>
        <authorList>
            <person name="Jarvis D.E."/>
            <person name="Ho Y.S."/>
            <person name="Lightfoot D.J."/>
            <person name="Schmoeckel S.M."/>
            <person name="Li B."/>
            <person name="Borm T.J.A."/>
            <person name="Ohyanagi H."/>
            <person name="Mineta K."/>
            <person name="Michell C.T."/>
            <person name="Saber N."/>
            <person name="Kharbatia N.M."/>
            <person name="Rupper R.R."/>
            <person name="Sharp A.R."/>
            <person name="Dally N."/>
            <person name="Boughton B.A."/>
            <person name="Woo Y.H."/>
            <person name="Gao G."/>
            <person name="Schijlen E.G.W.M."/>
            <person name="Guo X."/>
            <person name="Momin A.A."/>
            <person name="Negrao S."/>
            <person name="Al-Babili S."/>
            <person name="Gehring C."/>
            <person name="Roessner U."/>
            <person name="Jung C."/>
            <person name="Murphy K."/>
            <person name="Arold S.T."/>
            <person name="Gojobori T."/>
            <person name="van der Linden C.G."/>
            <person name="van Loo E.N."/>
            <person name="Jellen E.N."/>
            <person name="Maughan P.J."/>
            <person name="Tester M."/>
        </authorList>
    </citation>
    <scope>NUCLEOTIDE SEQUENCE [LARGE SCALE GENOMIC DNA]</scope>
    <source>
        <strain evidence="8">cv. PI 614886</strain>
    </source>
</reference>
<feature type="compositionally biased region" description="Polar residues" evidence="7">
    <location>
        <begin position="395"/>
        <end position="407"/>
    </location>
</feature>
<evidence type="ECO:0000256" key="5">
    <source>
        <dbReference type="ARBA" id="ARBA00023242"/>
    </source>
</evidence>
<keyword evidence="3" id="KW-0963">Cytoplasm</keyword>
<dbReference type="InterPro" id="IPR016050">
    <property type="entry name" value="Proteasome_bsu_CS"/>
</dbReference>
<dbReference type="Proteomes" id="UP000596660">
    <property type="component" value="Unplaced"/>
</dbReference>
<name>A0A803KT64_CHEQI</name>
<dbReference type="GO" id="GO:0005839">
    <property type="term" value="C:proteasome core complex"/>
    <property type="evidence" value="ECO:0007669"/>
    <property type="project" value="InterPro"/>
</dbReference>
<feature type="coiled-coil region" evidence="6">
    <location>
        <begin position="593"/>
        <end position="620"/>
    </location>
</feature>
<keyword evidence="9" id="KW-1185">Reference proteome</keyword>
<keyword evidence="6" id="KW-0175">Coiled coil</keyword>
<dbReference type="GO" id="GO:0008017">
    <property type="term" value="F:microtubule binding"/>
    <property type="evidence" value="ECO:0007669"/>
    <property type="project" value="TreeGrafter"/>
</dbReference>
<proteinExistence type="inferred from homology"/>
<feature type="compositionally biased region" description="Basic and acidic residues" evidence="7">
    <location>
        <begin position="382"/>
        <end position="394"/>
    </location>
</feature>
<protein>
    <recommendedName>
        <fullName evidence="10">Proteasome subunit beta type-4</fullName>
    </recommendedName>
</protein>
<reference evidence="8" key="2">
    <citation type="submission" date="2021-03" db="UniProtKB">
        <authorList>
            <consortium name="EnsemblPlants"/>
        </authorList>
    </citation>
    <scope>IDENTIFICATION</scope>
</reference>
<evidence type="ECO:0000256" key="4">
    <source>
        <dbReference type="ARBA" id="ARBA00022942"/>
    </source>
</evidence>
<dbReference type="GO" id="GO:0051603">
    <property type="term" value="P:proteolysis involved in protein catabolic process"/>
    <property type="evidence" value="ECO:0007669"/>
    <property type="project" value="InterPro"/>
</dbReference>
<dbReference type="Gramene" id="AUR62002222-RA">
    <property type="protein sequence ID" value="AUR62002222-RA:cds"/>
    <property type="gene ID" value="AUR62002222"/>
</dbReference>
<dbReference type="PROSITE" id="PS51476">
    <property type="entry name" value="PROTEASOME_BETA_2"/>
    <property type="match status" value="1"/>
</dbReference>
<comment type="subcellular location">
    <subcellularLocation>
        <location evidence="1">Nucleus</location>
    </subcellularLocation>
</comment>
<organism evidence="8 9">
    <name type="scientific">Chenopodium quinoa</name>
    <name type="common">Quinoa</name>
    <dbReference type="NCBI Taxonomy" id="63459"/>
    <lineage>
        <taxon>Eukaryota</taxon>
        <taxon>Viridiplantae</taxon>
        <taxon>Streptophyta</taxon>
        <taxon>Embryophyta</taxon>
        <taxon>Tracheophyta</taxon>
        <taxon>Spermatophyta</taxon>
        <taxon>Magnoliopsida</taxon>
        <taxon>eudicotyledons</taxon>
        <taxon>Gunneridae</taxon>
        <taxon>Pentapetalae</taxon>
        <taxon>Caryophyllales</taxon>
        <taxon>Chenopodiaceae</taxon>
        <taxon>Chenopodioideae</taxon>
        <taxon>Atripliceae</taxon>
        <taxon>Chenopodium</taxon>
    </lineage>
</organism>
<accession>A0A803KT64</accession>